<evidence type="ECO:0000313" key="2">
    <source>
        <dbReference type="Proteomes" id="UP000039021"/>
    </source>
</evidence>
<evidence type="ECO:0000313" key="1">
    <source>
        <dbReference type="EMBL" id="COX10683.1"/>
    </source>
</evidence>
<proteinExistence type="predicted"/>
<organism evidence="1 2">
    <name type="scientific">Mycobacterium tuberculosis</name>
    <dbReference type="NCBI Taxonomy" id="1773"/>
    <lineage>
        <taxon>Bacteria</taxon>
        <taxon>Bacillati</taxon>
        <taxon>Actinomycetota</taxon>
        <taxon>Actinomycetes</taxon>
        <taxon>Mycobacteriales</taxon>
        <taxon>Mycobacteriaceae</taxon>
        <taxon>Mycobacterium</taxon>
        <taxon>Mycobacterium tuberculosis complex</taxon>
    </lineage>
</organism>
<comment type="caution">
    <text evidence="1">The sequence shown here is derived from an EMBL/GenBank/DDBJ whole genome shotgun (WGS) entry which is preliminary data.</text>
</comment>
<reference evidence="2" key="1">
    <citation type="submission" date="2015-03" db="EMBL/GenBank/DDBJ databases">
        <authorList>
            <consortium name="Pathogen Informatics"/>
        </authorList>
    </citation>
    <scope>NUCLEOTIDE SEQUENCE [LARGE SCALE GENOMIC DNA]</scope>
    <source>
        <strain evidence="2">N09902308</strain>
    </source>
</reference>
<accession>A0A916L8J5</accession>
<dbReference type="AlphaFoldDB" id="A0A916L8J5"/>
<protein>
    <submittedName>
        <fullName evidence="1">Uncharacterized protein</fullName>
    </submittedName>
</protein>
<gene>
    <name evidence="1" type="ORF">ERS007739_00689</name>
</gene>
<sequence>MAGLFASEAVVTGPQLFEDVAVTDGGCTHGDAGRAHG</sequence>
<dbReference type="Proteomes" id="UP000039021">
    <property type="component" value="Unassembled WGS sequence"/>
</dbReference>
<name>A0A916L8J5_MYCTX</name>
<dbReference type="EMBL" id="CSBK01000216">
    <property type="protein sequence ID" value="COX10683.1"/>
    <property type="molecule type" value="Genomic_DNA"/>
</dbReference>